<sequence>MAMRITRLDRPSPKIISEHGQEHLRDLQDSNTIGGADGPCFGRDSSQVVREAQCRLRSSKNGMPDFLDKLLWVNSWRRPCIKKPDFYHEHPQSDVALGQYALHLSPTNRSVSRLLRV</sequence>
<name>A0A553NQL4_TIGCA</name>
<comment type="caution">
    <text evidence="1">The sequence shown here is derived from an EMBL/GenBank/DDBJ whole genome shotgun (WGS) entry which is preliminary data.</text>
</comment>
<gene>
    <name evidence="1" type="ORF">TCAL_15845</name>
</gene>
<accession>A0A553NQL4</accession>
<organism evidence="1 2">
    <name type="scientific">Tigriopus californicus</name>
    <name type="common">Marine copepod</name>
    <dbReference type="NCBI Taxonomy" id="6832"/>
    <lineage>
        <taxon>Eukaryota</taxon>
        <taxon>Metazoa</taxon>
        <taxon>Ecdysozoa</taxon>
        <taxon>Arthropoda</taxon>
        <taxon>Crustacea</taxon>
        <taxon>Multicrustacea</taxon>
        <taxon>Hexanauplia</taxon>
        <taxon>Copepoda</taxon>
        <taxon>Harpacticoida</taxon>
        <taxon>Harpacticidae</taxon>
        <taxon>Tigriopus</taxon>
    </lineage>
</organism>
<reference evidence="1 2" key="1">
    <citation type="journal article" date="2018" name="Nat. Ecol. Evol.">
        <title>Genomic signatures of mitonuclear coevolution across populations of Tigriopus californicus.</title>
        <authorList>
            <person name="Barreto F.S."/>
            <person name="Watson E.T."/>
            <person name="Lima T.G."/>
            <person name="Willett C.S."/>
            <person name="Edmands S."/>
            <person name="Li W."/>
            <person name="Burton R.S."/>
        </authorList>
    </citation>
    <scope>NUCLEOTIDE SEQUENCE [LARGE SCALE GENOMIC DNA]</scope>
    <source>
        <strain evidence="1 2">San Diego</strain>
    </source>
</reference>
<evidence type="ECO:0000313" key="2">
    <source>
        <dbReference type="Proteomes" id="UP000318571"/>
    </source>
</evidence>
<keyword evidence="2" id="KW-1185">Reference proteome</keyword>
<dbReference type="AlphaFoldDB" id="A0A553NQL4"/>
<proteinExistence type="predicted"/>
<evidence type="ECO:0000313" key="1">
    <source>
        <dbReference type="EMBL" id="TRY67717.1"/>
    </source>
</evidence>
<dbReference type="EMBL" id="VCGU01000011">
    <property type="protein sequence ID" value="TRY67717.1"/>
    <property type="molecule type" value="Genomic_DNA"/>
</dbReference>
<protein>
    <submittedName>
        <fullName evidence="1">Uncharacterized protein</fullName>
    </submittedName>
</protein>
<dbReference type="Proteomes" id="UP000318571">
    <property type="component" value="Chromosome 4"/>
</dbReference>